<dbReference type="InterPro" id="IPR036117">
    <property type="entry name" value="DhaL_dom_sf"/>
</dbReference>
<dbReference type="InterPro" id="IPR019986">
    <property type="entry name" value="YloV-like"/>
</dbReference>
<dbReference type="InterPro" id="IPR033470">
    <property type="entry name" value="FakA-like_C"/>
</dbReference>
<dbReference type="PROSITE" id="PS51480">
    <property type="entry name" value="DHAL"/>
    <property type="match status" value="1"/>
</dbReference>
<dbReference type="PANTHER" id="PTHR33434">
    <property type="entry name" value="DEGV DOMAIN-CONTAINING PROTEIN DR_1986-RELATED"/>
    <property type="match status" value="1"/>
</dbReference>
<dbReference type="GO" id="GO:0006071">
    <property type="term" value="P:glycerol metabolic process"/>
    <property type="evidence" value="ECO:0007669"/>
    <property type="project" value="InterPro"/>
</dbReference>
<dbReference type="SUPFAM" id="SSF101473">
    <property type="entry name" value="DhaL-like"/>
    <property type="match status" value="1"/>
</dbReference>
<evidence type="ECO:0000313" key="3">
    <source>
        <dbReference type="Proteomes" id="UP000319671"/>
    </source>
</evidence>
<keyword evidence="3" id="KW-1185">Reference proteome</keyword>
<evidence type="ECO:0000259" key="1">
    <source>
        <dbReference type="PROSITE" id="PS51480"/>
    </source>
</evidence>
<dbReference type="SMART" id="SM01120">
    <property type="entry name" value="Dak2"/>
    <property type="match status" value="1"/>
</dbReference>
<dbReference type="RefSeq" id="WP_144562522.1">
    <property type="nucleotide sequence ID" value="NZ_VIVN01000001.1"/>
</dbReference>
<reference evidence="2 3" key="1">
    <citation type="submission" date="2019-06" db="EMBL/GenBank/DDBJ databases">
        <title>Sorghum-associated microbial communities from plants grown in Nebraska, USA.</title>
        <authorList>
            <person name="Schachtman D."/>
        </authorList>
    </citation>
    <scope>NUCLEOTIDE SEQUENCE [LARGE SCALE GENOMIC DNA]</scope>
    <source>
        <strain evidence="2 3">2482</strain>
    </source>
</reference>
<dbReference type="Pfam" id="PF21645">
    <property type="entry name" value="FakA-like_M"/>
    <property type="match status" value="1"/>
</dbReference>
<dbReference type="InterPro" id="IPR004007">
    <property type="entry name" value="DhaL_dom"/>
</dbReference>
<dbReference type="Gene3D" id="1.25.40.340">
    <property type="match status" value="1"/>
</dbReference>
<organism evidence="2 3">
    <name type="scientific">Neobacillus bataviensis</name>
    <dbReference type="NCBI Taxonomy" id="220685"/>
    <lineage>
        <taxon>Bacteria</taxon>
        <taxon>Bacillati</taxon>
        <taxon>Bacillota</taxon>
        <taxon>Bacilli</taxon>
        <taxon>Bacillales</taxon>
        <taxon>Bacillaceae</taxon>
        <taxon>Neobacillus</taxon>
    </lineage>
</organism>
<dbReference type="AlphaFoldDB" id="A0A561DZR4"/>
<dbReference type="Pfam" id="PF13684">
    <property type="entry name" value="FakA-like_C"/>
    <property type="match status" value="1"/>
</dbReference>
<sequence length="560" mass="60606">MSITALDGKRFAEMVIQGANHLSANAKMVDALNVFPVPDGDTGTNMNLSMTSGAKEVKNNSQEHIGKVGAALSKGLLMGARGNSGVILSQLFRGFSKAVESKAVISGSDFAHALESGVETAYKAVMKPVEGTILTVAKDSAKGAVAAAQKSEDIIYIMEEVLKEAKASLKRTPDLLPVLKEVGVVDSGGQGLVFVYEGFLSQLKGESLPESSDLLPSMSELVSAEHHKSIQGHINTEDIVFGYCTEFMVRFEQEKVAKHPFDEGTFRNDLSKYGDSLLVIADEDVVKVHIHSEQPGEVLTYGQRYGNLINMKIENMRQQHTNIVGETHVAAKSEASQAIKETQEYGIVTVSMGSGIAELFQSIGAHAVIEGGQTMNPSTEDIVKAVKDVHAKKVFILPNNKNIIMAAEQAKDVADEEIYVIPSKTVPQGLSALLAFNPSAAVDENEAAMKEALNHVKSGQITFAVRDTSIDGLEIEKDDFMGISEGKIVVKNKDKGKVSEDLLSKMLDEDSEILTIIYGEDVTEEEVAKLTSFVEENYEDVEIEIHDGGQPLYSYIFSIE</sequence>
<evidence type="ECO:0000313" key="2">
    <source>
        <dbReference type="EMBL" id="TWE08868.1"/>
    </source>
</evidence>
<name>A0A561DZR4_9BACI</name>
<gene>
    <name evidence="2" type="ORF">FB550_101896</name>
</gene>
<dbReference type="Pfam" id="PF02734">
    <property type="entry name" value="Dak2"/>
    <property type="match status" value="1"/>
</dbReference>
<comment type="caution">
    <text evidence="2">The sequence shown here is derived from an EMBL/GenBank/DDBJ whole genome shotgun (WGS) entry which is preliminary data.</text>
</comment>
<accession>A0A561DZR4</accession>
<dbReference type="InterPro" id="IPR048394">
    <property type="entry name" value="FakA-like_M"/>
</dbReference>
<dbReference type="SMART" id="SM01121">
    <property type="entry name" value="Dak1_2"/>
    <property type="match status" value="1"/>
</dbReference>
<dbReference type="EMBL" id="VIVN01000001">
    <property type="protein sequence ID" value="TWE08868.1"/>
    <property type="molecule type" value="Genomic_DNA"/>
</dbReference>
<dbReference type="GO" id="GO:0004371">
    <property type="term" value="F:glycerone kinase activity"/>
    <property type="evidence" value="ECO:0007669"/>
    <property type="project" value="InterPro"/>
</dbReference>
<proteinExistence type="predicted"/>
<dbReference type="PANTHER" id="PTHR33434:SF4">
    <property type="entry name" value="PHOSPHATASE PROTEIN"/>
    <property type="match status" value="1"/>
</dbReference>
<feature type="domain" description="DhaL" evidence="1">
    <location>
        <begin position="9"/>
        <end position="201"/>
    </location>
</feature>
<dbReference type="InterPro" id="IPR050270">
    <property type="entry name" value="DegV_domain_contain"/>
</dbReference>
<dbReference type="Proteomes" id="UP000319671">
    <property type="component" value="Unassembled WGS sequence"/>
</dbReference>
<protein>
    <recommendedName>
        <fullName evidence="1">DhaL domain-containing protein</fullName>
    </recommendedName>
</protein>
<dbReference type="NCBIfam" id="TIGR03599">
    <property type="entry name" value="YloV"/>
    <property type="match status" value="1"/>
</dbReference>